<proteinExistence type="predicted"/>
<evidence type="ECO:0000313" key="1">
    <source>
        <dbReference type="EMBL" id="KEQ62055.1"/>
    </source>
</evidence>
<protein>
    <submittedName>
        <fullName evidence="1">Uncharacterized protein</fullName>
    </submittedName>
</protein>
<name>A0A074VMV2_AURM1</name>
<dbReference type="GeneID" id="63921569"/>
<dbReference type="AlphaFoldDB" id="A0A074VMV2"/>
<evidence type="ECO:0000313" key="2">
    <source>
        <dbReference type="Proteomes" id="UP000030672"/>
    </source>
</evidence>
<reference evidence="1 2" key="1">
    <citation type="journal article" date="2014" name="BMC Genomics">
        <title>Genome sequencing of four Aureobasidium pullulans varieties: biotechnological potential, stress tolerance, and description of new species.</title>
        <authorList>
            <person name="Gostin Ar C."/>
            <person name="Ohm R.A."/>
            <person name="Kogej T."/>
            <person name="Sonjak S."/>
            <person name="Turk M."/>
            <person name="Zajc J."/>
            <person name="Zalar P."/>
            <person name="Grube M."/>
            <person name="Sun H."/>
            <person name="Han J."/>
            <person name="Sharma A."/>
            <person name="Chiniquy J."/>
            <person name="Ngan C.Y."/>
            <person name="Lipzen A."/>
            <person name="Barry K."/>
            <person name="Grigoriev I.V."/>
            <person name="Gunde-Cimerman N."/>
        </authorList>
    </citation>
    <scope>NUCLEOTIDE SEQUENCE [LARGE SCALE GENOMIC DNA]</scope>
    <source>
        <strain evidence="1 2">CBS 110374</strain>
    </source>
</reference>
<sequence length="228" mass="25349">MAASRMTTNKKEIMIYQGKLFETHYFGLTRPINWNARLCPALPLASGPKLIASVSRIANAHGRVYKRGCDACTSPEVIEIITAAVEVGEIDINSLGSLGESLLGTFDNIDRILHKPDFWAAYHALWDNSLTASAVILLRRFSSWPQSSVSALKSTCHTSATATHYVNELIEVCEFWLDRQSQKDIPPVHWLPNYAPGNMSPTHDTLSVEQFLTFGFDNSCCCYIHSSP</sequence>
<keyword evidence="2" id="KW-1185">Reference proteome</keyword>
<accession>A0A074VMV2</accession>
<gene>
    <name evidence="1" type="ORF">M437DRAFT_84969</name>
</gene>
<dbReference type="RefSeq" id="XP_040879078.1">
    <property type="nucleotide sequence ID" value="XM_041028196.1"/>
</dbReference>
<dbReference type="Proteomes" id="UP000030672">
    <property type="component" value="Unassembled WGS sequence"/>
</dbReference>
<organism evidence="1 2">
    <name type="scientific">Aureobasidium melanogenum (strain CBS 110374)</name>
    <name type="common">Aureobasidium pullulans var. melanogenum</name>
    <dbReference type="NCBI Taxonomy" id="1043003"/>
    <lineage>
        <taxon>Eukaryota</taxon>
        <taxon>Fungi</taxon>
        <taxon>Dikarya</taxon>
        <taxon>Ascomycota</taxon>
        <taxon>Pezizomycotina</taxon>
        <taxon>Dothideomycetes</taxon>
        <taxon>Dothideomycetidae</taxon>
        <taxon>Dothideales</taxon>
        <taxon>Saccotheciaceae</taxon>
        <taxon>Aureobasidium</taxon>
    </lineage>
</organism>
<dbReference type="EMBL" id="KL584835">
    <property type="protein sequence ID" value="KEQ62055.1"/>
    <property type="molecule type" value="Genomic_DNA"/>
</dbReference>
<dbReference type="HOGENOM" id="CLU_1214524_0_0_1"/>